<proteinExistence type="predicted"/>
<evidence type="ECO:0000256" key="4">
    <source>
        <dbReference type="ARBA" id="ARBA00023014"/>
    </source>
</evidence>
<dbReference type="GO" id="GO:0046872">
    <property type="term" value="F:metal ion binding"/>
    <property type="evidence" value="ECO:0007669"/>
    <property type="project" value="UniProtKB-KW"/>
</dbReference>
<dbReference type="InterPro" id="IPR050584">
    <property type="entry name" value="Cholesterol_7-desaturase"/>
</dbReference>
<protein>
    <submittedName>
        <fullName evidence="7">Rieske 2Fe-2S domain-containing protein</fullName>
    </submittedName>
</protein>
<accession>A0A923EP28</accession>
<reference evidence="7" key="1">
    <citation type="submission" date="2020-08" db="EMBL/GenBank/DDBJ databases">
        <title>Tigecycline and colistin resistance in Klebsiella pneumoniae.</title>
        <authorList>
            <person name="Ramesh N."/>
            <person name="Shanthini T."/>
            <person name="Prasanth M."/>
            <person name="Senthilkumar N."/>
            <person name="Meesala Krishna M."/>
            <person name="Guruswami G."/>
        </authorList>
    </citation>
    <scope>NUCLEOTIDE SEQUENCE</scope>
    <source>
        <strain evidence="7">SHM 84C</strain>
    </source>
</reference>
<name>A0A923EP28_KLEPN</name>
<comment type="caution">
    <text evidence="7">The sequence shown here is derived from an EMBL/GenBank/DDBJ whole genome shotgun (WGS) entry which is preliminary data.</text>
</comment>
<keyword evidence="1" id="KW-0001">2Fe-2S</keyword>
<evidence type="ECO:0000256" key="5">
    <source>
        <dbReference type="SAM" id="MobiDB-lite"/>
    </source>
</evidence>
<dbReference type="InterPro" id="IPR017941">
    <property type="entry name" value="Rieske_2Fe-2S"/>
</dbReference>
<evidence type="ECO:0000256" key="2">
    <source>
        <dbReference type="ARBA" id="ARBA00022723"/>
    </source>
</evidence>
<dbReference type="InterPro" id="IPR036922">
    <property type="entry name" value="Rieske_2Fe-2S_sf"/>
</dbReference>
<dbReference type="Pfam" id="PF00355">
    <property type="entry name" value="Rieske"/>
    <property type="match status" value="1"/>
</dbReference>
<keyword evidence="3" id="KW-0408">Iron</keyword>
<organism evidence="7 8">
    <name type="scientific">Klebsiella pneumoniae</name>
    <dbReference type="NCBI Taxonomy" id="573"/>
    <lineage>
        <taxon>Bacteria</taxon>
        <taxon>Pseudomonadati</taxon>
        <taxon>Pseudomonadota</taxon>
        <taxon>Gammaproteobacteria</taxon>
        <taxon>Enterobacterales</taxon>
        <taxon>Enterobacteriaceae</taxon>
        <taxon>Klebsiella/Raoultella group</taxon>
        <taxon>Klebsiella</taxon>
        <taxon>Klebsiella pneumoniae complex</taxon>
    </lineage>
</organism>
<dbReference type="SUPFAM" id="SSF50022">
    <property type="entry name" value="ISP domain"/>
    <property type="match status" value="1"/>
</dbReference>
<sequence>MARACDIAGAPVKATLLDEQLVIYRIKGRGSRPRRLPAPRGAADRFHEEEGIVCPYHGLRFGEDGRCNRIPSSPGQPIPAKLHLTSFAVEERYGLIWTCTACDPDNPPPLPTMPHWDDAGFQQINCPAFEVKGFAGRRSKAFSMSPTSRGSTPTPSPIRTTSRCRTIARRRRRSALLPTTGARWAITGQL</sequence>
<evidence type="ECO:0000256" key="1">
    <source>
        <dbReference type="ARBA" id="ARBA00022714"/>
    </source>
</evidence>
<dbReference type="PROSITE" id="PS51296">
    <property type="entry name" value="RIESKE"/>
    <property type="match status" value="1"/>
</dbReference>
<dbReference type="PANTHER" id="PTHR21266:SF57">
    <property type="entry name" value="3-CHLOROBENZOATE-3,4-DIOXYGENASE"/>
    <property type="match status" value="1"/>
</dbReference>
<feature type="compositionally biased region" description="Low complexity" evidence="5">
    <location>
        <begin position="143"/>
        <end position="162"/>
    </location>
</feature>
<gene>
    <name evidence="7" type="ORF">H7U18_01035</name>
</gene>
<evidence type="ECO:0000259" key="6">
    <source>
        <dbReference type="PROSITE" id="PS51296"/>
    </source>
</evidence>
<keyword evidence="4" id="KW-0411">Iron-sulfur</keyword>
<evidence type="ECO:0000256" key="3">
    <source>
        <dbReference type="ARBA" id="ARBA00023004"/>
    </source>
</evidence>
<dbReference type="PANTHER" id="PTHR21266">
    <property type="entry name" value="IRON-SULFUR DOMAIN CONTAINING PROTEIN"/>
    <property type="match status" value="1"/>
</dbReference>
<feature type="domain" description="Rieske" evidence="6">
    <location>
        <begin position="1"/>
        <end position="98"/>
    </location>
</feature>
<evidence type="ECO:0000313" key="8">
    <source>
        <dbReference type="Proteomes" id="UP000629923"/>
    </source>
</evidence>
<feature type="region of interest" description="Disordered" evidence="5">
    <location>
        <begin position="140"/>
        <end position="162"/>
    </location>
</feature>
<dbReference type="Proteomes" id="UP000629923">
    <property type="component" value="Unassembled WGS sequence"/>
</dbReference>
<dbReference type="Gene3D" id="2.102.10.10">
    <property type="entry name" value="Rieske [2Fe-2S] iron-sulphur domain"/>
    <property type="match status" value="1"/>
</dbReference>
<dbReference type="AlphaFoldDB" id="A0A923EP28"/>
<keyword evidence="2" id="KW-0479">Metal-binding</keyword>
<dbReference type="GO" id="GO:0051537">
    <property type="term" value="F:2 iron, 2 sulfur cluster binding"/>
    <property type="evidence" value="ECO:0007669"/>
    <property type="project" value="UniProtKB-KW"/>
</dbReference>
<evidence type="ECO:0000313" key="7">
    <source>
        <dbReference type="EMBL" id="MBC2872654.1"/>
    </source>
</evidence>
<dbReference type="EMBL" id="JACLQZ010000001">
    <property type="protein sequence ID" value="MBC2872654.1"/>
    <property type="molecule type" value="Genomic_DNA"/>
</dbReference>